<dbReference type="Proteomes" id="UP000558113">
    <property type="component" value="Unassembled WGS sequence"/>
</dbReference>
<reference evidence="1 2" key="1">
    <citation type="submission" date="2020-01" db="EMBL/GenBank/DDBJ databases">
        <title>Paenibacillus soybeanensis sp. nov. isolated from the nodules of soybean (Glycine max(L.) Merr).</title>
        <authorList>
            <person name="Wang H."/>
        </authorList>
    </citation>
    <scope>NUCLEOTIDE SEQUENCE [LARGE SCALE GENOMIC DNA]</scope>
    <source>
        <strain evidence="1 2">DSM 23054</strain>
    </source>
</reference>
<accession>A0A7X5C1W0</accession>
<protein>
    <submittedName>
        <fullName evidence="1">Uncharacterized protein</fullName>
    </submittedName>
</protein>
<dbReference type="OrthoDB" id="2037831at2"/>
<dbReference type="Gene3D" id="3.40.50.11110">
    <property type="entry name" value="Sialyltransferase, C-terminal GT-B Rossman nucleotide-binding domain"/>
    <property type="match status" value="1"/>
</dbReference>
<dbReference type="RefSeq" id="WP_161704927.1">
    <property type="nucleotide sequence ID" value="NZ_JAAAMU010000028.1"/>
</dbReference>
<dbReference type="AlphaFoldDB" id="A0A7X5C1W0"/>
<name>A0A7X5C1W0_9BACL</name>
<comment type="caution">
    <text evidence="1">The sequence shown here is derived from an EMBL/GenBank/DDBJ whole genome shotgun (WGS) entry which is preliminary data.</text>
</comment>
<evidence type="ECO:0000313" key="2">
    <source>
        <dbReference type="Proteomes" id="UP000558113"/>
    </source>
</evidence>
<keyword evidence="2" id="KW-1185">Reference proteome</keyword>
<dbReference type="Pfam" id="PF07388">
    <property type="entry name" value="A-2_8-polyST"/>
    <property type="match status" value="1"/>
</dbReference>
<dbReference type="EMBL" id="JAAAMU010000028">
    <property type="protein sequence ID" value="NBC73187.1"/>
    <property type="molecule type" value="Genomic_DNA"/>
</dbReference>
<organism evidence="1 2">
    <name type="scientific">Paenibacillus sacheonensis</name>
    <dbReference type="NCBI Taxonomy" id="742054"/>
    <lineage>
        <taxon>Bacteria</taxon>
        <taxon>Bacillati</taxon>
        <taxon>Bacillota</taxon>
        <taxon>Bacilli</taxon>
        <taxon>Bacillales</taxon>
        <taxon>Paenibacillaceae</taxon>
        <taxon>Paenibacillus</taxon>
    </lineage>
</organism>
<evidence type="ECO:0000313" key="1">
    <source>
        <dbReference type="EMBL" id="NBC73187.1"/>
    </source>
</evidence>
<proteinExistence type="predicted"/>
<dbReference type="InterPro" id="IPR010866">
    <property type="entry name" value="A-2_8-polyST"/>
</dbReference>
<sequence>MVIYSAITTYHTLCCILHKLKSNADKEAVLYLSNINYYATNLESGIKLSGIFKEVILFDDAYILKEASAPKLEDGIKRIKGAVEKSIEANMWDSEIYIAGDHFPFGLYCISNNIEYNFFEDGAGIYTRSELLFDSVKSSNERLHELMVHLKVNGKNENVQMKYLNKNAQIDALLIADQENVVDFNADAILTSLSHAAIEQLMIIFSAKEMNITDAPKALILTQHFANLNMMSLREQEHLYALLADYFIREGNEVIIKPHPSDIQGRYSQVISGSYIIPGYFPSELIPYCVKNKYAIGVTVSSTAIFNLDQSIDDKIVFSKKTEKEFIHMHRYYAVSRIVELLDSDETCIHTLGADDTQLFNFFKVNDAINNINIVSHNTISELELPERKVIIIDKVSNSERKQHETANEISRFLQSLTENDISIFINSEENNLFYDYGYEDIFNNMAHVIIQKELVNDAYKTDTEPENIFVYSKNKGFMNKLLNLNVERELKNNQTKIRISLVQPFDSSVEEKISKGILKSTIERLKLYATQDSVIFDDPTKFIDRLTSKSIKTTLQTLERRLLSYIE</sequence>
<gene>
    <name evidence="1" type="ORF">GT003_29855</name>
</gene>